<gene>
    <name evidence="1" type="ORF">CSW64_18975</name>
</gene>
<dbReference type="Proteomes" id="UP000228945">
    <property type="component" value="Chromosome"/>
</dbReference>
<organism evidence="1 2">
    <name type="scientific">Caulobacter mirabilis</name>
    <dbReference type="NCBI Taxonomy" id="69666"/>
    <lineage>
        <taxon>Bacteria</taxon>
        <taxon>Pseudomonadati</taxon>
        <taxon>Pseudomonadota</taxon>
        <taxon>Alphaproteobacteria</taxon>
        <taxon>Caulobacterales</taxon>
        <taxon>Caulobacteraceae</taxon>
        <taxon>Caulobacter</taxon>
    </lineage>
</organism>
<protein>
    <recommendedName>
        <fullName evidence="3">TonB C-terminal domain-containing protein</fullName>
    </recommendedName>
</protein>
<keyword evidence="2" id="KW-1185">Reference proteome</keyword>
<dbReference type="AlphaFoldDB" id="A0A2D2B242"/>
<reference evidence="1 2" key="1">
    <citation type="submission" date="2017-10" db="EMBL/GenBank/DDBJ databases">
        <title>Genome sequence of Caulobacter mirabilis FWC38.</title>
        <authorList>
            <person name="Fiebig A."/>
            <person name="Crosson S."/>
        </authorList>
    </citation>
    <scope>NUCLEOTIDE SEQUENCE [LARGE SCALE GENOMIC DNA]</scope>
    <source>
        <strain evidence="1 2">FWC 38</strain>
    </source>
</reference>
<dbReference type="KEGG" id="cmb:CSW64_18975"/>
<sequence>MAMNGGRRVTERMLVPLTTRAKNYRSLFGVRRTMFQPAALLSSLRTPKVRTMKTQLLSLAAGTLLSAALFANAQAATPSERWIAESRAALEASLDAAGLADDGKAVAITIKAAEDQKGYAPRIVRSSGSTDYDAAVREAVKTVKLGAPPVELRGRGVTFTLGAASAGGASSAGAR</sequence>
<name>A0A2D2B242_9CAUL</name>
<evidence type="ECO:0000313" key="1">
    <source>
        <dbReference type="EMBL" id="ATQ44321.1"/>
    </source>
</evidence>
<dbReference type="EMBL" id="CP024201">
    <property type="protein sequence ID" value="ATQ44321.1"/>
    <property type="molecule type" value="Genomic_DNA"/>
</dbReference>
<dbReference type="Pfam" id="PF13103">
    <property type="entry name" value="TonB_2"/>
    <property type="match status" value="1"/>
</dbReference>
<accession>A0A2D2B242</accession>
<evidence type="ECO:0008006" key="3">
    <source>
        <dbReference type="Google" id="ProtNLM"/>
    </source>
</evidence>
<proteinExistence type="predicted"/>
<evidence type="ECO:0000313" key="2">
    <source>
        <dbReference type="Proteomes" id="UP000228945"/>
    </source>
</evidence>
<dbReference type="SUPFAM" id="SSF74653">
    <property type="entry name" value="TolA/TonB C-terminal domain"/>
    <property type="match status" value="1"/>
</dbReference>